<keyword evidence="4" id="KW-1185">Reference proteome</keyword>
<dbReference type="KEGG" id="ahm:TL08_21470"/>
<dbReference type="RefSeq" id="WP_069851536.1">
    <property type="nucleotide sequence ID" value="NZ_CP014859.1"/>
</dbReference>
<dbReference type="Pfam" id="PF01337">
    <property type="entry name" value="Barstar"/>
    <property type="match status" value="1"/>
</dbReference>
<evidence type="ECO:0000256" key="1">
    <source>
        <dbReference type="ARBA" id="ARBA00006845"/>
    </source>
</evidence>
<sequence>MSWAPVVEAIDEAHRVGAWPHVLDGRDFADAETTIAAIARLLAFPDTFGGNLDALYDYLRDLSWLDAGEHRLIWVHLAGLAEDDPTRFPGIRRAVLDAVDQGEQDERSLSAVFIEV</sequence>
<dbReference type="Gene3D" id="3.30.370.10">
    <property type="entry name" value="Barstar-like"/>
    <property type="match status" value="1"/>
</dbReference>
<evidence type="ECO:0000313" key="4">
    <source>
        <dbReference type="Proteomes" id="UP000095210"/>
    </source>
</evidence>
<comment type="similarity">
    <text evidence="1">Belongs to the barstar family.</text>
</comment>
<protein>
    <submittedName>
        <fullName evidence="3">Barstar (Barnase inhibitor)</fullName>
    </submittedName>
</protein>
<feature type="domain" description="Barstar (barnase inhibitor)" evidence="2">
    <location>
        <begin position="21"/>
        <end position="112"/>
    </location>
</feature>
<dbReference type="InterPro" id="IPR000468">
    <property type="entry name" value="Barstar"/>
</dbReference>
<dbReference type="SUPFAM" id="SSF52038">
    <property type="entry name" value="Barstar-related"/>
    <property type="match status" value="1"/>
</dbReference>
<gene>
    <name evidence="3" type="ORF">TL08_21470</name>
</gene>
<accession>A0AAC9HTZ7</accession>
<name>A0AAC9HTZ7_9PSEU</name>
<dbReference type="InterPro" id="IPR035905">
    <property type="entry name" value="Barstar-like_sf"/>
</dbReference>
<dbReference type="AlphaFoldDB" id="A0AAC9HTZ7"/>
<dbReference type="Proteomes" id="UP000095210">
    <property type="component" value="Chromosome"/>
</dbReference>
<proteinExistence type="inferred from homology"/>
<evidence type="ECO:0000313" key="3">
    <source>
        <dbReference type="EMBL" id="AOS65081.1"/>
    </source>
</evidence>
<organism evidence="3 4">
    <name type="scientific">Actinoalloteichus hymeniacidonis</name>
    <dbReference type="NCBI Taxonomy" id="340345"/>
    <lineage>
        <taxon>Bacteria</taxon>
        <taxon>Bacillati</taxon>
        <taxon>Actinomycetota</taxon>
        <taxon>Actinomycetes</taxon>
        <taxon>Pseudonocardiales</taxon>
        <taxon>Pseudonocardiaceae</taxon>
        <taxon>Actinoalloteichus</taxon>
    </lineage>
</organism>
<dbReference type="EMBL" id="CP014859">
    <property type="protein sequence ID" value="AOS65081.1"/>
    <property type="molecule type" value="Genomic_DNA"/>
</dbReference>
<reference evidence="4" key="1">
    <citation type="submission" date="2016-03" db="EMBL/GenBank/DDBJ databases">
        <title>Complete genome sequence of the type strain Actinoalloteichus hymeniacidonis DSM 45092.</title>
        <authorList>
            <person name="Schaffert L."/>
            <person name="Albersmeier A."/>
            <person name="Winkler A."/>
            <person name="Kalinowski J."/>
            <person name="Zotchev S."/>
            <person name="Ruckert C."/>
        </authorList>
    </citation>
    <scope>NUCLEOTIDE SEQUENCE [LARGE SCALE GENOMIC DNA]</scope>
    <source>
        <strain evidence="4">HPA177(T) (DSM 45092(T))</strain>
    </source>
</reference>
<evidence type="ECO:0000259" key="2">
    <source>
        <dbReference type="Pfam" id="PF01337"/>
    </source>
</evidence>